<evidence type="ECO:0000313" key="3">
    <source>
        <dbReference type="Proteomes" id="UP000183107"/>
    </source>
</evidence>
<name>A0A1I4YI00_9PROT</name>
<reference evidence="3" key="1">
    <citation type="submission" date="2016-10" db="EMBL/GenBank/DDBJ databases">
        <authorList>
            <person name="Varghese N."/>
        </authorList>
    </citation>
    <scope>NUCLEOTIDE SEQUENCE [LARGE SCALE GENOMIC DNA]</scope>
    <source>
        <strain evidence="3">Nsp8</strain>
    </source>
</reference>
<sequence>MPTFLERYVVFKRSSMLFIFSLAYSACAAAQEFDGANMGALSGGAVEMAQDSPFVYPRAMHDQFMPPARGRDHGNRSHYRPAVVLPIPLPMDGISGFNSMYGFQYPGSYMPRDTPLHRFNGYVRCDPPDLYKEAAAGTTAGVAAQRLVKITSTRSLAAPVQSQPCPVYTINGEIPKQKSYNTTATMPSRKPPPLK</sequence>
<gene>
    <name evidence="2" type="ORF">SAMN05216386_0709</name>
</gene>
<keyword evidence="3" id="KW-1185">Reference proteome</keyword>
<dbReference type="EMBL" id="FOVJ01000001">
    <property type="protein sequence ID" value="SFN37625.1"/>
    <property type="molecule type" value="Genomic_DNA"/>
</dbReference>
<keyword evidence="1" id="KW-0732">Signal</keyword>
<feature type="chain" id="PRO_5010304210" evidence="1">
    <location>
        <begin position="29"/>
        <end position="195"/>
    </location>
</feature>
<organism evidence="2 3">
    <name type="scientific">Nitrosospira briensis</name>
    <dbReference type="NCBI Taxonomy" id="35799"/>
    <lineage>
        <taxon>Bacteria</taxon>
        <taxon>Pseudomonadati</taxon>
        <taxon>Pseudomonadota</taxon>
        <taxon>Betaproteobacteria</taxon>
        <taxon>Nitrosomonadales</taxon>
        <taxon>Nitrosomonadaceae</taxon>
        <taxon>Nitrosospira</taxon>
    </lineage>
</organism>
<protein>
    <submittedName>
        <fullName evidence="2">Uncharacterized protein</fullName>
    </submittedName>
</protein>
<evidence type="ECO:0000313" key="2">
    <source>
        <dbReference type="EMBL" id="SFN37625.1"/>
    </source>
</evidence>
<dbReference type="AlphaFoldDB" id="A0A1I4YI00"/>
<proteinExistence type="predicted"/>
<feature type="signal peptide" evidence="1">
    <location>
        <begin position="1"/>
        <end position="28"/>
    </location>
</feature>
<dbReference type="Proteomes" id="UP000183107">
    <property type="component" value="Unassembled WGS sequence"/>
</dbReference>
<evidence type="ECO:0000256" key="1">
    <source>
        <dbReference type="SAM" id="SignalP"/>
    </source>
</evidence>
<accession>A0A1I4YI00</accession>